<dbReference type="PRINTS" id="PR01453">
    <property type="entry name" value="EPMEMFAMILY"/>
</dbReference>
<evidence type="ECO:0000256" key="6">
    <source>
        <dbReference type="RuleBase" id="RU363088"/>
    </source>
</evidence>
<dbReference type="AlphaFoldDB" id="A0A8I3MLZ6"/>
<reference evidence="8" key="3">
    <citation type="submission" date="2025-09" db="UniProtKB">
        <authorList>
            <consortium name="Ensembl"/>
        </authorList>
    </citation>
    <scope>IDENTIFICATION</scope>
    <source>
        <strain evidence="8">Boxer</strain>
    </source>
</reference>
<dbReference type="Proteomes" id="UP000805418">
    <property type="component" value="Chromosome 1"/>
</dbReference>
<keyword evidence="4 6" id="KW-1133">Transmembrane helix</keyword>
<feature type="transmembrane region" description="Helical" evidence="6">
    <location>
        <begin position="174"/>
        <end position="198"/>
    </location>
</feature>
<keyword evidence="3 6" id="KW-0812">Transmembrane</keyword>
<name>A0A8I3MLZ6_CANLF</name>
<evidence type="ECO:0000256" key="7">
    <source>
        <dbReference type="SAM" id="MobiDB-lite"/>
    </source>
</evidence>
<comment type="function">
    <text evidence="6">Probably involved in cell proliferation and cell-cell interactions.</text>
</comment>
<evidence type="ECO:0000256" key="1">
    <source>
        <dbReference type="ARBA" id="ARBA00004141"/>
    </source>
</evidence>
<dbReference type="InterPro" id="IPR004032">
    <property type="entry name" value="PMP22_EMP_MP20"/>
</dbReference>
<dbReference type="Gene3D" id="1.20.140.150">
    <property type="match status" value="1"/>
</dbReference>
<keyword evidence="9" id="KW-1185">Reference proteome</keyword>
<dbReference type="InterPro" id="IPR003934">
    <property type="entry name" value="EMP_3"/>
</dbReference>
<evidence type="ECO:0000313" key="9">
    <source>
        <dbReference type="Proteomes" id="UP000805418"/>
    </source>
</evidence>
<dbReference type="InterPro" id="IPR004031">
    <property type="entry name" value="PMP22/EMP/MP20/Claudin"/>
</dbReference>
<dbReference type="PANTHER" id="PTHR10671">
    <property type="entry name" value="EPITHELIAL MEMBRANE PROTEIN-RELATED"/>
    <property type="match status" value="1"/>
</dbReference>
<evidence type="ECO:0000256" key="4">
    <source>
        <dbReference type="ARBA" id="ARBA00022989"/>
    </source>
</evidence>
<reference evidence="8" key="2">
    <citation type="submission" date="2025-08" db="UniProtKB">
        <authorList>
            <consortium name="Ensembl"/>
        </authorList>
    </citation>
    <scope>IDENTIFICATION</scope>
    <source>
        <strain evidence="8">Boxer</strain>
    </source>
</reference>
<dbReference type="FunCoup" id="A0A8I3MLZ6">
    <property type="interactions" value="5"/>
</dbReference>
<dbReference type="PRINTS" id="PR01456">
    <property type="entry name" value="EPMEMPROT3"/>
</dbReference>
<comment type="similarity">
    <text evidence="2 6">Belongs to the PMP-22/EMP/MP20 family.</text>
</comment>
<dbReference type="OrthoDB" id="8714888at2759"/>
<protein>
    <recommendedName>
        <fullName evidence="6">Epithelial membrane protein 3</fullName>
    </recommendedName>
</protein>
<dbReference type="PANTHER" id="PTHR10671:SF8">
    <property type="entry name" value="EPITHELIAL MEMBRANE PROTEIN 3"/>
    <property type="match status" value="1"/>
</dbReference>
<evidence type="ECO:0000256" key="3">
    <source>
        <dbReference type="ARBA" id="ARBA00022692"/>
    </source>
</evidence>
<comment type="subcellular location">
    <subcellularLocation>
        <location evidence="1 6">Membrane</location>
        <topology evidence="1 6">Multi-pass membrane protein</topology>
    </subcellularLocation>
</comment>
<gene>
    <name evidence="8" type="primary">EMP3</name>
</gene>
<evidence type="ECO:0000256" key="5">
    <source>
        <dbReference type="ARBA" id="ARBA00023136"/>
    </source>
</evidence>
<feature type="transmembrane region" description="Helical" evidence="6">
    <location>
        <begin position="218"/>
        <end position="237"/>
    </location>
</feature>
<comment type="caution">
    <text evidence="6">Lacks conserved residue(s) required for the propagation of feature annotation.</text>
</comment>
<organism evidence="8 9">
    <name type="scientific">Canis lupus familiaris</name>
    <name type="common">Dog</name>
    <name type="synonym">Canis familiaris</name>
    <dbReference type="NCBI Taxonomy" id="9615"/>
    <lineage>
        <taxon>Eukaryota</taxon>
        <taxon>Metazoa</taxon>
        <taxon>Chordata</taxon>
        <taxon>Craniata</taxon>
        <taxon>Vertebrata</taxon>
        <taxon>Euteleostomi</taxon>
        <taxon>Mammalia</taxon>
        <taxon>Eutheria</taxon>
        <taxon>Laurasiatheria</taxon>
        <taxon>Carnivora</taxon>
        <taxon>Caniformia</taxon>
        <taxon>Canidae</taxon>
        <taxon>Canis</taxon>
    </lineage>
</organism>
<dbReference type="GO" id="GO:0016020">
    <property type="term" value="C:membrane"/>
    <property type="evidence" value="ECO:0007669"/>
    <property type="project" value="UniProtKB-SubCell"/>
</dbReference>
<dbReference type="Ensembl" id="ENSCAFT00845002820.1">
    <property type="protein sequence ID" value="ENSCAFP00845002243.1"/>
    <property type="gene ID" value="ENSCAFG00845001628.1"/>
</dbReference>
<sequence>GLERERGKKGGREKERSRLEGRRRERARGESKRGREEGGERGGGLGRVEGGRSRAGHGGPSKGRDSNSDFLPLSESGLSSLQHQDWTISPTLVPISSNSHLLTPPSPGFHSSHVTPSAGGLCPSHPNSHPAFRGHFGQGWLKAVQVLMVLSLILCCLSFILFMFQLYTMRRGGLFYATGLCQLCTSVAVFTGALIYAIHAEEILAERPPGGSFGYCFALAWVAFPLALASGVIYIHLRKRE</sequence>
<feature type="transmembrane region" description="Helical" evidence="6">
    <location>
        <begin position="146"/>
        <end position="167"/>
    </location>
</feature>
<dbReference type="Pfam" id="PF00822">
    <property type="entry name" value="PMP22_Claudin"/>
    <property type="match status" value="1"/>
</dbReference>
<keyword evidence="5 6" id="KW-0472">Membrane</keyword>
<proteinExistence type="inferred from homology"/>
<evidence type="ECO:0000256" key="2">
    <source>
        <dbReference type="ARBA" id="ARBA00006864"/>
    </source>
</evidence>
<reference evidence="8" key="1">
    <citation type="submission" date="2020-03" db="EMBL/GenBank/DDBJ databases">
        <title>Long-read based genome assembly of a Labrador retriever dog.</title>
        <authorList>
            <person name="Eory L."/>
            <person name="Zhang W."/>
            <person name="Schoenebeck J."/>
        </authorList>
    </citation>
    <scope>NUCLEOTIDE SEQUENCE [LARGE SCALE GENOMIC DNA]</scope>
    <source>
        <strain evidence="8">Labrador retriever</strain>
    </source>
</reference>
<dbReference type="GeneTree" id="ENSGT00950000182696"/>
<accession>A0A8I3MLZ6</accession>
<dbReference type="PROSITE" id="PS01222">
    <property type="entry name" value="PMP22_2"/>
    <property type="match status" value="1"/>
</dbReference>
<dbReference type="InterPro" id="IPR050579">
    <property type="entry name" value="PMP-22/EMP/MP20-like"/>
</dbReference>
<evidence type="ECO:0000313" key="8">
    <source>
        <dbReference type="Ensembl" id="ENSCAFP00845002243.1"/>
    </source>
</evidence>
<feature type="compositionally biased region" description="Basic and acidic residues" evidence="7">
    <location>
        <begin position="1"/>
        <end position="40"/>
    </location>
</feature>
<feature type="region of interest" description="Disordered" evidence="7">
    <location>
        <begin position="1"/>
        <end position="74"/>
    </location>
</feature>